<protein>
    <submittedName>
        <fullName evidence="2">Aste57867_20472 protein</fullName>
    </submittedName>
</protein>
<dbReference type="EMBL" id="CAADRA010006856">
    <property type="protein sequence ID" value="VFT97158.1"/>
    <property type="molecule type" value="Genomic_DNA"/>
</dbReference>
<evidence type="ECO:0000313" key="1">
    <source>
        <dbReference type="EMBL" id="KAF0687835.1"/>
    </source>
</evidence>
<evidence type="ECO:0000313" key="2">
    <source>
        <dbReference type="EMBL" id="VFT97158.1"/>
    </source>
</evidence>
<dbReference type="AlphaFoldDB" id="A0A485LGJ4"/>
<keyword evidence="3" id="KW-1185">Reference proteome</keyword>
<organism evidence="2 3">
    <name type="scientific">Aphanomyces stellatus</name>
    <dbReference type="NCBI Taxonomy" id="120398"/>
    <lineage>
        <taxon>Eukaryota</taxon>
        <taxon>Sar</taxon>
        <taxon>Stramenopiles</taxon>
        <taxon>Oomycota</taxon>
        <taxon>Saprolegniomycetes</taxon>
        <taxon>Saprolegniales</taxon>
        <taxon>Verrucalvaceae</taxon>
        <taxon>Aphanomyces</taxon>
    </lineage>
</organism>
<proteinExistence type="predicted"/>
<sequence length="156" mass="17122">MMSTLSDKERSDLASDLASWHDKFGETALNEGLLPHAISRSVDSDEDKLQRLLDTKLAVAEVSRSNPDAIFSWENKYALMNEVEFKQNVEVSSSCSSAVVSRQDQGSPKCRWCSCGRHGGLDVSVQPARAQPRPVWLVLGPLSRGRRRGGSLLGHG</sequence>
<reference evidence="1" key="2">
    <citation type="submission" date="2019-06" db="EMBL/GenBank/DDBJ databases">
        <title>Genomics analysis of Aphanomyces spp. identifies a new class of oomycete effector associated with host adaptation.</title>
        <authorList>
            <person name="Gaulin E."/>
        </authorList>
    </citation>
    <scope>NUCLEOTIDE SEQUENCE</scope>
    <source>
        <strain evidence="1">CBS 578.67</strain>
    </source>
</reference>
<reference evidence="2 3" key="1">
    <citation type="submission" date="2019-03" db="EMBL/GenBank/DDBJ databases">
        <authorList>
            <person name="Gaulin E."/>
            <person name="Dumas B."/>
        </authorList>
    </citation>
    <scope>NUCLEOTIDE SEQUENCE [LARGE SCALE GENOMIC DNA]</scope>
    <source>
        <strain evidence="2">CBS 568.67</strain>
    </source>
</reference>
<dbReference type="Proteomes" id="UP000332933">
    <property type="component" value="Unassembled WGS sequence"/>
</dbReference>
<gene>
    <name evidence="2" type="primary">Aste57867_20472</name>
    <name evidence="1" type="ORF">As57867_020406</name>
    <name evidence="2" type="ORF">ASTE57867_20472</name>
</gene>
<name>A0A485LGJ4_9STRA</name>
<accession>A0A485LGJ4</accession>
<dbReference type="EMBL" id="VJMH01006832">
    <property type="protein sequence ID" value="KAF0687835.1"/>
    <property type="molecule type" value="Genomic_DNA"/>
</dbReference>
<evidence type="ECO:0000313" key="3">
    <source>
        <dbReference type="Proteomes" id="UP000332933"/>
    </source>
</evidence>